<dbReference type="PANTHER" id="PTHR22911:SF79">
    <property type="entry name" value="MOBA-LIKE NTP TRANSFERASE DOMAIN-CONTAINING PROTEIN"/>
    <property type="match status" value="1"/>
</dbReference>
<evidence type="ECO:0000259" key="4">
    <source>
        <dbReference type="Pfam" id="PF00892"/>
    </source>
</evidence>
<dbReference type="InterPro" id="IPR000620">
    <property type="entry name" value="EamA_dom"/>
</dbReference>
<keyword evidence="3" id="KW-1133">Transmembrane helix</keyword>
<dbReference type="AlphaFoldDB" id="A0A235B3Q4"/>
<dbReference type="SUPFAM" id="SSF103481">
    <property type="entry name" value="Multidrug resistance efflux transporter EmrE"/>
    <property type="match status" value="2"/>
</dbReference>
<comment type="caution">
    <text evidence="5">The sequence shown here is derived from an EMBL/GenBank/DDBJ whole genome shotgun (WGS) entry which is preliminary data.</text>
</comment>
<dbReference type="EMBL" id="NOWF01000008">
    <property type="protein sequence ID" value="OYD06930.1"/>
    <property type="molecule type" value="Genomic_DNA"/>
</dbReference>
<dbReference type="Proteomes" id="UP000215459">
    <property type="component" value="Unassembled WGS sequence"/>
</dbReference>
<feature type="transmembrane region" description="Helical" evidence="3">
    <location>
        <begin position="269"/>
        <end position="287"/>
    </location>
</feature>
<dbReference type="GO" id="GO:0016020">
    <property type="term" value="C:membrane"/>
    <property type="evidence" value="ECO:0007669"/>
    <property type="project" value="InterPro"/>
</dbReference>
<feature type="transmembrane region" description="Helical" evidence="3">
    <location>
        <begin position="127"/>
        <end position="144"/>
    </location>
</feature>
<feature type="transmembrane region" description="Helical" evidence="3">
    <location>
        <begin position="96"/>
        <end position="115"/>
    </location>
</feature>
<feature type="transmembrane region" description="Helical" evidence="3">
    <location>
        <begin position="244"/>
        <end position="263"/>
    </location>
</feature>
<reference evidence="5 6" key="1">
    <citation type="submission" date="2017-07" db="EMBL/GenBank/DDBJ databases">
        <title>The genome sequence of Paludifilum halophilum highlights mechanisms for microbial adaptation to high salt environemnts.</title>
        <authorList>
            <person name="Belbahri L."/>
        </authorList>
    </citation>
    <scope>NUCLEOTIDE SEQUENCE [LARGE SCALE GENOMIC DNA]</scope>
    <source>
        <strain evidence="5 6">DSM 102817</strain>
    </source>
</reference>
<proteinExistence type="inferred from homology"/>
<feature type="transmembrane region" description="Helical" evidence="3">
    <location>
        <begin position="211"/>
        <end position="232"/>
    </location>
</feature>
<evidence type="ECO:0000313" key="5">
    <source>
        <dbReference type="EMBL" id="OYD06930.1"/>
    </source>
</evidence>
<organism evidence="5 6">
    <name type="scientific">Paludifilum halophilum</name>
    <dbReference type="NCBI Taxonomy" id="1642702"/>
    <lineage>
        <taxon>Bacteria</taxon>
        <taxon>Bacillati</taxon>
        <taxon>Bacillota</taxon>
        <taxon>Bacilli</taxon>
        <taxon>Bacillales</taxon>
        <taxon>Thermoactinomycetaceae</taxon>
        <taxon>Paludifilum</taxon>
    </lineage>
</organism>
<evidence type="ECO:0000256" key="2">
    <source>
        <dbReference type="ARBA" id="ARBA00007362"/>
    </source>
</evidence>
<comment type="similarity">
    <text evidence="2">Belongs to the EamA transporter family.</text>
</comment>
<gene>
    <name evidence="5" type="ORF">CHM34_13395</name>
</gene>
<feature type="domain" description="EamA" evidence="4">
    <location>
        <begin position="157"/>
        <end position="286"/>
    </location>
</feature>
<feature type="transmembrane region" description="Helical" evidence="3">
    <location>
        <begin position="70"/>
        <end position="90"/>
    </location>
</feature>
<evidence type="ECO:0000313" key="6">
    <source>
        <dbReference type="Proteomes" id="UP000215459"/>
    </source>
</evidence>
<keyword evidence="3" id="KW-0472">Membrane</keyword>
<evidence type="ECO:0000256" key="3">
    <source>
        <dbReference type="SAM" id="Phobius"/>
    </source>
</evidence>
<protein>
    <recommendedName>
        <fullName evidence="4">EamA domain-containing protein</fullName>
    </recommendedName>
</protein>
<dbReference type="RefSeq" id="WP_094265129.1">
    <property type="nucleotide sequence ID" value="NZ_NOWF01000008.1"/>
</dbReference>
<dbReference type="Pfam" id="PF00892">
    <property type="entry name" value="EamA"/>
    <property type="match status" value="2"/>
</dbReference>
<keyword evidence="6" id="KW-1185">Reference proteome</keyword>
<evidence type="ECO:0000256" key="1">
    <source>
        <dbReference type="ARBA" id="ARBA00004127"/>
    </source>
</evidence>
<accession>A0A235B3Q4</accession>
<feature type="transmembrane region" description="Helical" evidence="3">
    <location>
        <begin position="188"/>
        <end position="205"/>
    </location>
</feature>
<sequence>MRQGWLWVCLGAVLWGTAGMAAKILTGEYGMDALGVAAWRLLLSLPLLLPAAVAEARGRGPQGSVKRTHWRWFFLFGAAVAGYQASFFTSVEMTRVSTATLLTICTAPILVAVIARTVLREPQEKRTWLAMSLGLIGVALLVGVDSLAGLAVGRYVWGNGWALVAAACYGGYVVIGKRLLEEVSPFRVTGYAFAVGAVLMLPALEWPEPSWTAWMLLLYLGFIPTGFAYLLYIRGLEQTTATRASIAALLEPLTASVLAVIFLGERLTVWGWLGGGMLLFSLTWLSIPGRHREKQAVSNP</sequence>
<dbReference type="OrthoDB" id="9787117at2"/>
<dbReference type="PANTHER" id="PTHR22911">
    <property type="entry name" value="ACYL-MALONYL CONDENSING ENZYME-RELATED"/>
    <property type="match status" value="1"/>
</dbReference>
<comment type="subcellular location">
    <subcellularLocation>
        <location evidence="1">Endomembrane system</location>
        <topology evidence="1">Multi-pass membrane protein</topology>
    </subcellularLocation>
</comment>
<feature type="domain" description="EamA" evidence="4">
    <location>
        <begin position="4"/>
        <end position="142"/>
    </location>
</feature>
<dbReference type="InterPro" id="IPR037185">
    <property type="entry name" value="EmrE-like"/>
</dbReference>
<keyword evidence="3" id="KW-0812">Transmembrane</keyword>
<feature type="transmembrane region" description="Helical" evidence="3">
    <location>
        <begin position="37"/>
        <end position="58"/>
    </location>
</feature>
<feature type="transmembrane region" description="Helical" evidence="3">
    <location>
        <begin position="156"/>
        <end position="176"/>
    </location>
</feature>
<name>A0A235B3Q4_9BACL</name>